<feature type="transmembrane region" description="Helical" evidence="5">
    <location>
        <begin position="12"/>
        <end position="33"/>
    </location>
</feature>
<dbReference type="Gene3D" id="1.20.1560.10">
    <property type="entry name" value="ABC transporter type 1, transmembrane domain"/>
    <property type="match status" value="1"/>
</dbReference>
<evidence type="ECO:0000256" key="4">
    <source>
        <dbReference type="ARBA" id="ARBA00023136"/>
    </source>
</evidence>
<accession>A0A382C882</accession>
<feature type="transmembrane region" description="Helical" evidence="5">
    <location>
        <begin position="90"/>
        <end position="110"/>
    </location>
</feature>
<dbReference type="GO" id="GO:0016020">
    <property type="term" value="C:membrane"/>
    <property type="evidence" value="ECO:0007669"/>
    <property type="project" value="UniProtKB-SubCell"/>
</dbReference>
<dbReference type="InterPro" id="IPR039421">
    <property type="entry name" value="Type_1_exporter"/>
</dbReference>
<organism evidence="7">
    <name type="scientific">marine metagenome</name>
    <dbReference type="NCBI Taxonomy" id="408172"/>
    <lineage>
        <taxon>unclassified sequences</taxon>
        <taxon>metagenomes</taxon>
        <taxon>ecological metagenomes</taxon>
    </lineage>
</organism>
<comment type="subcellular location">
    <subcellularLocation>
        <location evidence="1">Membrane</location>
        <topology evidence="1">Multi-pass membrane protein</topology>
    </subcellularLocation>
</comment>
<feature type="domain" description="ABC transmembrane type-1" evidence="6">
    <location>
        <begin position="21"/>
        <end position="337"/>
    </location>
</feature>
<feature type="non-terminal residue" evidence="7">
    <location>
        <position position="354"/>
    </location>
</feature>
<keyword evidence="3 5" id="KW-1133">Transmembrane helix</keyword>
<name>A0A382C882_9ZZZZ</name>
<evidence type="ECO:0000256" key="2">
    <source>
        <dbReference type="ARBA" id="ARBA00022692"/>
    </source>
</evidence>
<gene>
    <name evidence="7" type="ORF">METZ01_LOCUS174958</name>
</gene>
<feature type="transmembrane region" description="Helical" evidence="5">
    <location>
        <begin position="275"/>
        <end position="296"/>
    </location>
</feature>
<feature type="transmembrane region" description="Helical" evidence="5">
    <location>
        <begin position="311"/>
        <end position="329"/>
    </location>
</feature>
<dbReference type="SUPFAM" id="SSF90123">
    <property type="entry name" value="ABC transporter transmembrane region"/>
    <property type="match status" value="1"/>
</dbReference>
<feature type="transmembrane region" description="Helical" evidence="5">
    <location>
        <begin position="195"/>
        <end position="215"/>
    </location>
</feature>
<dbReference type="EMBL" id="UINC01033202">
    <property type="protein sequence ID" value="SVB22104.1"/>
    <property type="molecule type" value="Genomic_DNA"/>
</dbReference>
<evidence type="ECO:0000256" key="3">
    <source>
        <dbReference type="ARBA" id="ARBA00022989"/>
    </source>
</evidence>
<dbReference type="InterPro" id="IPR036640">
    <property type="entry name" value="ABC1_TM_sf"/>
</dbReference>
<reference evidence="7" key="1">
    <citation type="submission" date="2018-05" db="EMBL/GenBank/DDBJ databases">
        <authorList>
            <person name="Lanie J.A."/>
            <person name="Ng W.-L."/>
            <person name="Kazmierczak K.M."/>
            <person name="Andrzejewski T.M."/>
            <person name="Davidsen T.M."/>
            <person name="Wayne K.J."/>
            <person name="Tettelin H."/>
            <person name="Glass J.I."/>
            <person name="Rusch D."/>
            <person name="Podicherti R."/>
            <person name="Tsui H.-C.T."/>
            <person name="Winkler M.E."/>
        </authorList>
    </citation>
    <scope>NUCLEOTIDE SEQUENCE</scope>
</reference>
<dbReference type="PANTHER" id="PTHR24221">
    <property type="entry name" value="ATP-BINDING CASSETTE SUB-FAMILY B"/>
    <property type="match status" value="1"/>
</dbReference>
<dbReference type="PROSITE" id="PS50929">
    <property type="entry name" value="ABC_TM1F"/>
    <property type="match status" value="1"/>
</dbReference>
<dbReference type="GO" id="GO:0034040">
    <property type="term" value="F:ATPase-coupled lipid transmembrane transporter activity"/>
    <property type="evidence" value="ECO:0007669"/>
    <property type="project" value="TreeGrafter"/>
</dbReference>
<dbReference type="AlphaFoldDB" id="A0A382C882"/>
<evidence type="ECO:0000256" key="5">
    <source>
        <dbReference type="SAM" id="Phobius"/>
    </source>
</evidence>
<feature type="transmembrane region" description="Helical" evidence="5">
    <location>
        <begin position="172"/>
        <end position="189"/>
    </location>
</feature>
<sequence length="354" mass="40399">MSNSVTNRLFKMVISYWPLLIVSTISAFIYVAFNGLSVWLTASLFNNILTDFEDLIINHDNLRNTKVSINDQLKYWTNELILRDSALESLKVLCYTIIGSFLFKNIFLYIKNIALTYIQFNLITKLRVRLYAHLQKMSLSYFDRSQSGALSSIVLNDVSNMRVAFGASFHKLFVEPINIILFVALLLIINLKLALISIIIVPLSGAIVILIGRSIRRKSKRTAEKIARIMSIMAENLNSIRVVKSFSMESFEIDRFTSEQKRYYQLIFRRAKLRLISSPIIEMIGAFIGVCLLWIGGHDVLVAQNMNSEDFIRFILILFSVLGPIRNLSNVSVELQKGFASADRVFEVLDTPES</sequence>
<dbReference type="PANTHER" id="PTHR24221:SF654">
    <property type="entry name" value="ATP-BINDING CASSETTE SUB-FAMILY B MEMBER 6"/>
    <property type="match status" value="1"/>
</dbReference>
<evidence type="ECO:0000259" key="6">
    <source>
        <dbReference type="PROSITE" id="PS50929"/>
    </source>
</evidence>
<dbReference type="GO" id="GO:0005524">
    <property type="term" value="F:ATP binding"/>
    <property type="evidence" value="ECO:0007669"/>
    <property type="project" value="InterPro"/>
</dbReference>
<keyword evidence="2 5" id="KW-0812">Transmembrane</keyword>
<evidence type="ECO:0000313" key="7">
    <source>
        <dbReference type="EMBL" id="SVB22104.1"/>
    </source>
</evidence>
<dbReference type="GO" id="GO:0140359">
    <property type="term" value="F:ABC-type transporter activity"/>
    <property type="evidence" value="ECO:0007669"/>
    <property type="project" value="InterPro"/>
</dbReference>
<dbReference type="Pfam" id="PF00664">
    <property type="entry name" value="ABC_membrane"/>
    <property type="match status" value="1"/>
</dbReference>
<keyword evidence="4 5" id="KW-0472">Membrane</keyword>
<evidence type="ECO:0000256" key="1">
    <source>
        <dbReference type="ARBA" id="ARBA00004141"/>
    </source>
</evidence>
<protein>
    <recommendedName>
        <fullName evidence="6">ABC transmembrane type-1 domain-containing protein</fullName>
    </recommendedName>
</protein>
<dbReference type="InterPro" id="IPR011527">
    <property type="entry name" value="ABC1_TM_dom"/>
</dbReference>
<proteinExistence type="predicted"/>
<dbReference type="CDD" id="cd18552">
    <property type="entry name" value="ABC_6TM_MsbA_like"/>
    <property type="match status" value="1"/>
</dbReference>